<dbReference type="Proteomes" id="UP000499080">
    <property type="component" value="Unassembled WGS sequence"/>
</dbReference>
<gene>
    <name evidence="2" type="ORF">AVEN_220817_1</name>
</gene>
<dbReference type="EMBL" id="BGPR01001025">
    <property type="protein sequence ID" value="GBM43285.1"/>
    <property type="molecule type" value="Genomic_DNA"/>
</dbReference>
<organism evidence="2 3">
    <name type="scientific">Araneus ventricosus</name>
    <name type="common">Orbweaver spider</name>
    <name type="synonym">Epeira ventricosa</name>
    <dbReference type="NCBI Taxonomy" id="182803"/>
    <lineage>
        <taxon>Eukaryota</taxon>
        <taxon>Metazoa</taxon>
        <taxon>Ecdysozoa</taxon>
        <taxon>Arthropoda</taxon>
        <taxon>Chelicerata</taxon>
        <taxon>Arachnida</taxon>
        <taxon>Araneae</taxon>
        <taxon>Araneomorphae</taxon>
        <taxon>Entelegynae</taxon>
        <taxon>Araneoidea</taxon>
        <taxon>Araneidae</taxon>
        <taxon>Araneus</taxon>
    </lineage>
</organism>
<protein>
    <submittedName>
        <fullName evidence="2">Uncharacterized protein</fullName>
    </submittedName>
</protein>
<keyword evidence="3" id="KW-1185">Reference proteome</keyword>
<name>A0A4Y2FS45_ARAVE</name>
<sequence length="113" mass="12882">MDVIRSAIIAILNLSSFFAVACFASEVSQENERVRQKMEEIAFELSLSDVTEKQGRILYRFIKLKKKLILSAWGIFSFTSGFLLTSIGVSITYNLLLLQLDIYSGNLYIKRPH</sequence>
<keyword evidence="1" id="KW-0812">Transmembrane</keyword>
<comment type="caution">
    <text evidence="2">The sequence shown here is derived from an EMBL/GenBank/DDBJ whole genome shotgun (WGS) entry which is preliminary data.</text>
</comment>
<feature type="transmembrane region" description="Helical" evidence="1">
    <location>
        <begin position="68"/>
        <end position="93"/>
    </location>
</feature>
<feature type="transmembrane region" description="Helical" evidence="1">
    <location>
        <begin position="6"/>
        <end position="28"/>
    </location>
</feature>
<keyword evidence="1" id="KW-0472">Membrane</keyword>
<evidence type="ECO:0000313" key="3">
    <source>
        <dbReference type="Proteomes" id="UP000499080"/>
    </source>
</evidence>
<keyword evidence="1" id="KW-1133">Transmembrane helix</keyword>
<accession>A0A4Y2FS45</accession>
<evidence type="ECO:0000256" key="1">
    <source>
        <dbReference type="SAM" id="Phobius"/>
    </source>
</evidence>
<dbReference type="OrthoDB" id="6425914at2759"/>
<dbReference type="AlphaFoldDB" id="A0A4Y2FS45"/>
<evidence type="ECO:0000313" key="2">
    <source>
        <dbReference type="EMBL" id="GBM43285.1"/>
    </source>
</evidence>
<reference evidence="2 3" key="1">
    <citation type="journal article" date="2019" name="Sci. Rep.">
        <title>Orb-weaving spider Araneus ventricosus genome elucidates the spidroin gene catalogue.</title>
        <authorList>
            <person name="Kono N."/>
            <person name="Nakamura H."/>
            <person name="Ohtoshi R."/>
            <person name="Moran D.A.P."/>
            <person name="Shinohara A."/>
            <person name="Yoshida Y."/>
            <person name="Fujiwara M."/>
            <person name="Mori M."/>
            <person name="Tomita M."/>
            <person name="Arakawa K."/>
        </authorList>
    </citation>
    <scope>NUCLEOTIDE SEQUENCE [LARGE SCALE GENOMIC DNA]</scope>
</reference>
<proteinExistence type="predicted"/>
<dbReference type="PROSITE" id="PS51257">
    <property type="entry name" value="PROKAR_LIPOPROTEIN"/>
    <property type="match status" value="1"/>
</dbReference>